<sequence>MGNKLAVAIPSYNRRLFVERLLSTIPEDILTVVSDNGAYLREGLSCKRKNIRIESHDVVLDVFDNWNFALNMVLDECDYLVMPSDDDLYLSGWSERVLKYIDKIDADIFIFGSKVIDEFENVVGEYSEDRLTVLEAPLGFLKYKYSVNARMPSVFFRSKFIRKIGGYDSKAFKLTAADSELIQRALLLGRVAFIPEVISCYRVWSGGLTNKKIASEEWLDEIEKWTDKIIMIGQSNAGIFTGTFSENYADEIYARNLYEGLVNLYRREEYRGLLSFKSKARWPKKALFRTRLRIVRLVLKAKILSYVG</sequence>
<protein>
    <recommendedName>
        <fullName evidence="1">Glycosyltransferase 2-like domain-containing protein</fullName>
    </recommendedName>
</protein>
<gene>
    <name evidence="2" type="ORF">POT9AD_4599</name>
</gene>
<dbReference type="InterPro" id="IPR001173">
    <property type="entry name" value="Glyco_trans_2-like"/>
</dbReference>
<dbReference type="InterPro" id="IPR029044">
    <property type="entry name" value="Nucleotide-diphossugar_trans"/>
</dbReference>
<dbReference type="SUPFAM" id="SSF53448">
    <property type="entry name" value="Nucleotide-diphospho-sugar transferases"/>
    <property type="match status" value="1"/>
</dbReference>
<organism evidence="2">
    <name type="scientific">Ectopseudomonas oleovorans</name>
    <name type="common">Pseudomonas oleovorans</name>
    <dbReference type="NCBI Taxonomy" id="301"/>
    <lineage>
        <taxon>Bacteria</taxon>
        <taxon>Pseudomonadati</taxon>
        <taxon>Pseudomonadota</taxon>
        <taxon>Gammaproteobacteria</taxon>
        <taxon>Pseudomonadales</taxon>
        <taxon>Pseudomonadaceae</taxon>
        <taxon>Ectopseudomonas</taxon>
    </lineage>
</organism>
<dbReference type="CDD" id="cd00761">
    <property type="entry name" value="Glyco_tranf_GTA_type"/>
    <property type="match status" value="1"/>
</dbReference>
<proteinExistence type="predicted"/>
<evidence type="ECO:0000313" key="2">
    <source>
        <dbReference type="EMBL" id="VDN65574.1"/>
    </source>
</evidence>
<dbReference type="EMBL" id="LR130779">
    <property type="protein sequence ID" value="VDN65574.1"/>
    <property type="molecule type" value="Genomic_DNA"/>
</dbReference>
<name>A0A653BA95_ECTOL</name>
<dbReference type="AlphaFoldDB" id="A0A653BA95"/>
<reference evidence="2" key="1">
    <citation type="submission" date="2018-11" db="EMBL/GenBank/DDBJ databases">
        <authorList>
            <consortium name="Genoscope - CEA"/>
            <person name="William W."/>
        </authorList>
    </citation>
    <scope>NUCLEOTIDE SEQUENCE [LARGE SCALE GENOMIC DNA]</scope>
    <source>
        <strain evidence="2">T9AD</strain>
    </source>
</reference>
<dbReference type="Pfam" id="PF00535">
    <property type="entry name" value="Glycos_transf_2"/>
    <property type="match status" value="1"/>
</dbReference>
<dbReference type="Gene3D" id="3.90.550.10">
    <property type="entry name" value="Spore Coat Polysaccharide Biosynthesis Protein SpsA, Chain A"/>
    <property type="match status" value="1"/>
</dbReference>
<feature type="domain" description="Glycosyltransferase 2-like" evidence="1">
    <location>
        <begin position="7"/>
        <end position="128"/>
    </location>
</feature>
<evidence type="ECO:0000259" key="1">
    <source>
        <dbReference type="Pfam" id="PF00535"/>
    </source>
</evidence>
<accession>A0A653BA95</accession>